<keyword evidence="5 8" id="KW-0472">Membrane</keyword>
<proteinExistence type="inferred from homology"/>
<comment type="caution">
    <text evidence="8">Lacks conserved residue(s) required for the propagation of feature annotation.</text>
</comment>
<dbReference type="PANTHER" id="PTHR21143:SF121">
    <property type="entry name" value="GUSTATORY AND ODORANT RECEPTOR 21A"/>
    <property type="match status" value="1"/>
</dbReference>
<gene>
    <name evidence="9" type="ORF">NTJ_09580</name>
</gene>
<feature type="transmembrane region" description="Helical" evidence="8">
    <location>
        <begin position="31"/>
        <end position="51"/>
    </location>
</feature>
<keyword evidence="10" id="KW-1185">Reference proteome</keyword>
<sequence>MSTPLPLSFRLAYKLGICPFDSKGKTTKFRFWIGVAFHAITWLSIIGQVVVDGSIVKWRMPSEFNFHYVFSVCRIIFLIITVAVNFYWYLYNGKAVQDLLTRLSTIARDIGPVNTRKHLRYISDYDYYLTVLLASLPIYFLSLKSDELGSAALKTVNVLFFSVAISYFYCLLKLIRDLLEQLNVKALKRKDLEHCAEVHTEICKLTREINRIHSFQMTFFIAENLIIGTTRIFEGLSGFLRYFRAPPMGLMTVVGGRLLQILLLCNTCTELTEESEKFRGALSRAMRTQYFPCYNKKLRLYLVTMPSAQISASGLFIVSNSIIPTILTTSMTYTIVLLQLY</sequence>
<protein>
    <recommendedName>
        <fullName evidence="8">Gustatory receptor</fullName>
    </recommendedName>
</protein>
<evidence type="ECO:0000256" key="8">
    <source>
        <dbReference type="RuleBase" id="RU363108"/>
    </source>
</evidence>
<evidence type="ECO:0000313" key="9">
    <source>
        <dbReference type="EMBL" id="BES96766.1"/>
    </source>
</evidence>
<dbReference type="PANTHER" id="PTHR21143">
    <property type="entry name" value="INVERTEBRATE GUSTATORY RECEPTOR"/>
    <property type="match status" value="1"/>
</dbReference>
<comment type="function">
    <text evidence="8">Gustatory receptor which mediates acceptance or avoidance behavior, depending on its substrates.</text>
</comment>
<evidence type="ECO:0000256" key="7">
    <source>
        <dbReference type="ARBA" id="ARBA00023224"/>
    </source>
</evidence>
<feature type="transmembrane region" description="Helical" evidence="8">
    <location>
        <begin position="322"/>
        <end position="340"/>
    </location>
</feature>
<evidence type="ECO:0000256" key="2">
    <source>
        <dbReference type="ARBA" id="ARBA00022475"/>
    </source>
</evidence>
<dbReference type="Pfam" id="PF08395">
    <property type="entry name" value="7tm_7"/>
    <property type="match status" value="1"/>
</dbReference>
<dbReference type="InterPro" id="IPR013604">
    <property type="entry name" value="7TM_chemorcpt"/>
</dbReference>
<comment type="similarity">
    <text evidence="8">Belongs to the insect chemoreceptor superfamily. Gustatory receptor (GR) family.</text>
</comment>
<accession>A0ABN7B0T0</accession>
<keyword evidence="6 8" id="KW-0675">Receptor</keyword>
<name>A0ABN7B0T0_9HEMI</name>
<keyword evidence="4 8" id="KW-1133">Transmembrane helix</keyword>
<organism evidence="9 10">
    <name type="scientific">Nesidiocoris tenuis</name>
    <dbReference type="NCBI Taxonomy" id="355587"/>
    <lineage>
        <taxon>Eukaryota</taxon>
        <taxon>Metazoa</taxon>
        <taxon>Ecdysozoa</taxon>
        <taxon>Arthropoda</taxon>
        <taxon>Hexapoda</taxon>
        <taxon>Insecta</taxon>
        <taxon>Pterygota</taxon>
        <taxon>Neoptera</taxon>
        <taxon>Paraneoptera</taxon>
        <taxon>Hemiptera</taxon>
        <taxon>Heteroptera</taxon>
        <taxon>Panheteroptera</taxon>
        <taxon>Cimicomorpha</taxon>
        <taxon>Miridae</taxon>
        <taxon>Dicyphina</taxon>
        <taxon>Nesidiocoris</taxon>
    </lineage>
</organism>
<evidence type="ECO:0000313" key="10">
    <source>
        <dbReference type="Proteomes" id="UP001307889"/>
    </source>
</evidence>
<keyword evidence="2 8" id="KW-1003">Cell membrane</keyword>
<keyword evidence="3 8" id="KW-0812">Transmembrane</keyword>
<evidence type="ECO:0000256" key="5">
    <source>
        <dbReference type="ARBA" id="ARBA00023136"/>
    </source>
</evidence>
<comment type="subcellular location">
    <subcellularLocation>
        <location evidence="1 8">Cell membrane</location>
        <topology evidence="1 8">Multi-pass membrane protein</topology>
    </subcellularLocation>
</comment>
<evidence type="ECO:0000256" key="3">
    <source>
        <dbReference type="ARBA" id="ARBA00022692"/>
    </source>
</evidence>
<feature type="transmembrane region" description="Helical" evidence="8">
    <location>
        <begin position="66"/>
        <end position="90"/>
    </location>
</feature>
<evidence type="ECO:0000256" key="6">
    <source>
        <dbReference type="ARBA" id="ARBA00023170"/>
    </source>
</evidence>
<dbReference type="EMBL" id="AP028915">
    <property type="protein sequence ID" value="BES96766.1"/>
    <property type="molecule type" value="Genomic_DNA"/>
</dbReference>
<dbReference type="Proteomes" id="UP001307889">
    <property type="component" value="Chromosome 7"/>
</dbReference>
<keyword evidence="7 8" id="KW-0807">Transducer</keyword>
<feature type="transmembrane region" description="Helical" evidence="8">
    <location>
        <begin position="155"/>
        <end position="175"/>
    </location>
</feature>
<evidence type="ECO:0000256" key="1">
    <source>
        <dbReference type="ARBA" id="ARBA00004651"/>
    </source>
</evidence>
<evidence type="ECO:0000256" key="4">
    <source>
        <dbReference type="ARBA" id="ARBA00022989"/>
    </source>
</evidence>
<feature type="transmembrane region" description="Helical" evidence="8">
    <location>
        <begin position="125"/>
        <end position="143"/>
    </location>
</feature>
<reference evidence="9 10" key="1">
    <citation type="submission" date="2023-09" db="EMBL/GenBank/DDBJ databases">
        <title>Nesidiocoris tenuis whole genome shotgun sequence.</title>
        <authorList>
            <person name="Shibata T."/>
            <person name="Shimoda M."/>
            <person name="Kobayashi T."/>
            <person name="Uehara T."/>
        </authorList>
    </citation>
    <scope>NUCLEOTIDE SEQUENCE [LARGE SCALE GENOMIC DNA]</scope>
    <source>
        <strain evidence="9 10">Japan</strain>
    </source>
</reference>